<dbReference type="GO" id="GO:0043495">
    <property type="term" value="F:protein-membrane adaptor activity"/>
    <property type="evidence" value="ECO:0007669"/>
    <property type="project" value="TreeGrafter"/>
</dbReference>
<dbReference type="GO" id="GO:0000422">
    <property type="term" value="P:autophagy of mitochondrion"/>
    <property type="evidence" value="ECO:0007669"/>
    <property type="project" value="TreeGrafter"/>
</dbReference>
<evidence type="ECO:0000256" key="1">
    <source>
        <dbReference type="ARBA" id="ARBA00004406"/>
    </source>
</evidence>
<dbReference type="GO" id="GO:0034045">
    <property type="term" value="C:phagophore assembly site membrane"/>
    <property type="evidence" value="ECO:0007669"/>
    <property type="project" value="UniProtKB-SubCell"/>
</dbReference>
<evidence type="ECO:0000313" key="14">
    <source>
        <dbReference type="Proteomes" id="UP000186303"/>
    </source>
</evidence>
<dbReference type="PANTHER" id="PTHR13190">
    <property type="entry name" value="AUTOPHAGY-RELATED 2, ISOFORM A"/>
    <property type="match status" value="1"/>
</dbReference>
<keyword evidence="9" id="KW-0472">Membrane</keyword>
<comment type="similarity">
    <text evidence="3">Belongs to the ATG2 family.</text>
</comment>
<evidence type="ECO:0000256" key="2">
    <source>
        <dbReference type="ARBA" id="ARBA00004623"/>
    </source>
</evidence>
<evidence type="ECO:0000256" key="8">
    <source>
        <dbReference type="ARBA" id="ARBA00023055"/>
    </source>
</evidence>
<dbReference type="VEuPathDB" id="FungiDB:MSYG_2411"/>
<keyword evidence="6" id="KW-0256">Endoplasmic reticulum</keyword>
<dbReference type="GO" id="GO:0061723">
    <property type="term" value="P:glycophagy"/>
    <property type="evidence" value="ECO:0007669"/>
    <property type="project" value="TreeGrafter"/>
</dbReference>
<proteinExistence type="inferred from homology"/>
<keyword evidence="5" id="KW-0813">Transport</keyword>
<dbReference type="GO" id="GO:0061709">
    <property type="term" value="P:reticulophagy"/>
    <property type="evidence" value="ECO:0007669"/>
    <property type="project" value="TreeGrafter"/>
</dbReference>
<dbReference type="OrthoDB" id="18982at2759"/>
<dbReference type="STRING" id="1230383.A0A1M8A6R4"/>
<accession>A0A1M8A6R4</accession>
<evidence type="ECO:0000256" key="6">
    <source>
        <dbReference type="ARBA" id="ARBA00022824"/>
    </source>
</evidence>
<comment type="catalytic activity">
    <reaction evidence="12">
        <text>a 1,2-diacyl-sn-glycero-3-phosphocholine(in) = a 1,2-diacyl-sn-glycero-3-phosphocholine(out)</text>
        <dbReference type="Rhea" id="RHEA:38571"/>
        <dbReference type="ChEBI" id="CHEBI:57643"/>
    </reaction>
</comment>
<keyword evidence="14" id="KW-1185">Reference proteome</keyword>
<dbReference type="GO" id="GO:0000045">
    <property type="term" value="P:autophagosome assembly"/>
    <property type="evidence" value="ECO:0007669"/>
    <property type="project" value="TreeGrafter"/>
</dbReference>
<evidence type="ECO:0000256" key="11">
    <source>
        <dbReference type="ARBA" id="ARBA00024615"/>
    </source>
</evidence>
<evidence type="ECO:0000256" key="3">
    <source>
        <dbReference type="ARBA" id="ARBA00009714"/>
    </source>
</evidence>
<dbReference type="GO" id="GO:0061908">
    <property type="term" value="C:phagophore"/>
    <property type="evidence" value="ECO:0007669"/>
    <property type="project" value="TreeGrafter"/>
</dbReference>
<comment type="subcellular location">
    <subcellularLocation>
        <location evidence="1">Endoplasmic reticulum membrane</location>
        <topology evidence="1">Peripheral membrane protein</topology>
    </subcellularLocation>
    <subcellularLocation>
        <location evidence="2">Preautophagosomal structure membrane</location>
        <topology evidence="2">Peripheral membrane protein</topology>
    </subcellularLocation>
</comment>
<evidence type="ECO:0000256" key="10">
    <source>
        <dbReference type="ARBA" id="ARBA00024479"/>
    </source>
</evidence>
<protein>
    <recommendedName>
        <fullName evidence="4">Autophagy-related protein 2</fullName>
    </recommendedName>
</protein>
<gene>
    <name evidence="13" type="ORF">MSYG_2411</name>
</gene>
<dbReference type="EMBL" id="LT671823">
    <property type="protein sequence ID" value="SHO78069.1"/>
    <property type="molecule type" value="Genomic_DNA"/>
</dbReference>
<name>A0A1M8A6R4_MALS4</name>
<dbReference type="PANTHER" id="PTHR13190:SF1">
    <property type="entry name" value="AUTOPHAGY-RELATED 2, ISOFORM A"/>
    <property type="match status" value="1"/>
</dbReference>
<comment type="catalytic activity">
    <reaction evidence="11">
        <text>a 1,2-diacyl-sn-glycero-3-phosphoethanolamine(in) = a 1,2-diacyl-sn-glycero-3-phosphoethanolamine(out)</text>
        <dbReference type="Rhea" id="RHEA:38895"/>
        <dbReference type="ChEBI" id="CHEBI:64612"/>
    </reaction>
</comment>
<evidence type="ECO:0000256" key="5">
    <source>
        <dbReference type="ARBA" id="ARBA00022448"/>
    </source>
</evidence>
<keyword evidence="7" id="KW-0072">Autophagy</keyword>
<comment type="catalytic activity">
    <reaction evidence="10">
        <text>a 1,2-diacyl-sn-glycero-3-phospho-L-serine(in) = a 1,2-diacyl-sn-glycero-3-phospho-L-serine(out)</text>
        <dbReference type="Rhea" id="RHEA:38663"/>
        <dbReference type="ChEBI" id="CHEBI:57262"/>
    </reaction>
</comment>
<evidence type="ECO:0000256" key="9">
    <source>
        <dbReference type="ARBA" id="ARBA00023136"/>
    </source>
</evidence>
<evidence type="ECO:0000256" key="4">
    <source>
        <dbReference type="ARBA" id="ARBA00018070"/>
    </source>
</evidence>
<reference evidence="14" key="1">
    <citation type="journal article" date="2017" name="Nucleic Acids Res.">
        <title>Proteogenomics produces comprehensive and highly accurate protein-coding gene annotation in a complete genome assembly of Malassezia sympodialis.</title>
        <authorList>
            <person name="Zhu Y."/>
            <person name="Engstroem P.G."/>
            <person name="Tellgren-Roth C."/>
            <person name="Baudo C.D."/>
            <person name="Kennell J.C."/>
            <person name="Sun S."/>
            <person name="Billmyre R.B."/>
            <person name="Schroeder M.S."/>
            <person name="Andersson A."/>
            <person name="Holm T."/>
            <person name="Sigurgeirsson B."/>
            <person name="Wu G."/>
            <person name="Sankaranarayanan S.R."/>
            <person name="Siddharthan R."/>
            <person name="Sanyal K."/>
            <person name="Lundeberg J."/>
            <person name="Nystedt B."/>
            <person name="Boekhout T."/>
            <person name="Dawson T.L. Jr."/>
            <person name="Heitman J."/>
            <person name="Scheynius A."/>
            <person name="Lehtioe J."/>
        </authorList>
    </citation>
    <scope>NUCLEOTIDE SEQUENCE [LARGE SCALE GENOMIC DNA]</scope>
    <source>
        <strain evidence="14">ATCC 42132</strain>
    </source>
</reference>
<evidence type="ECO:0000256" key="12">
    <source>
        <dbReference type="ARBA" id="ARBA00024631"/>
    </source>
</evidence>
<keyword evidence="8" id="KW-0445">Lipid transport</keyword>
<sequence>MLASAGGLFTSLLSWSIPQSVQKRVVCLFLRNTLGKFVSQPDLNLPDSFEFHDGALLLQSLEFDAGALQEILPYWVPSIQRFYIECIRVQLPWPNIFNGTVHVTVQSPLAMMLFKNETDTCGSPSISSEMELNDFIVLENDIPKAKDFEHPDIVHEASSSTFENLVASFGKALIQRLRILVNDVEVHIGSKKGEFIFKVDEFSFDGEKENMSCSGIQAQALRPRTYTTHHNTNSPVSSAIPLNHSLSEKDAPDYVTMDILRIEECMKFHVSPGNSTNNKDPLISLESPSITFLASNCDLLFCFNLIEELIDSLQISTGSSDNALDVSIGSASFYIHVSSFTTQIFFDEEERASNKDVGALLTMDCQNLVVEGNYDGSRISSSTCRIEQLVAHEIFKDGVRVPIIRILAKHGSEYVIPADPLEWSLGSRCFGQGKWTNINPLPSSHDQAITLCHSGSIIHLDMAPIQFLFDLEMLHRVLPFLKFFDTSCSDSLKQSDSSILWSFVHKLLTYVPIMSISCEKGQMVLKVPQSQMSDSTYNFKPSRSGLWLLECDNIHTLNSRSQEISSRECISIDTSRVSIFQSSDCEFARCFCDFRASSQAPIGIQINISLSSMPSEECTADLHLDVFDLVIGLDNPFVQSMYYLADDFFIFASTIASLWTHMSPEFMQNSADSAPRPETESRPSIDSFSAGASIHISLHHVQFQVFSPGGSIFCILKDATISSQLGSAQLHIDGSEIYITDDFHEHAWLRHNTFKKGNLSSVWYIPFLSGTGNLDVNLHVYDYEWDFLDINWGTNLVSFFSPPTDIFQSNETKNPLSLTCTFHNNSFSDRSLLHVPARLDIESFTIRWKPSLVSPSISSMEIKEAILCVEAGIISFPLAHIIKGSANHSFHKYEHILKLDSIHGSFGCTPQLLSHLFYSRITQASIPDEIEDIAYSGKGLTPSNPRDEYQRSIWHLTVSNTNIRIDLYPEQMSSDSNPYMKLEVEGLGLDYEWVSGTSSELRVAIFNAWLINETPHTRFSMPLSWSRCHSHNKKSESLYIRASLQHGTPQACLSLFFHSEPLHLCVDPSIVKFFRSFLPKHTVDTNALINISKVEIGPLELTLEYESNGFKATKLLQWSIWERLNLLTFKKSVINLRRILAVDVRTWRELGRTIMESWAPDISSSHIAPPLDEIVPIRVHSSADNGHINLILLPEITGEKHNYSNVTIEETMQRASQLPPGTSVYIEPRVPLVGGSMGNIWTGTVSSHLGKMEHANLIAVLVHEIPSDIDLSSFVLRAIPIVYYL</sequence>
<dbReference type="GO" id="GO:0034727">
    <property type="term" value="P:piecemeal microautophagy of the nucleus"/>
    <property type="evidence" value="ECO:0007669"/>
    <property type="project" value="TreeGrafter"/>
</dbReference>
<evidence type="ECO:0000256" key="7">
    <source>
        <dbReference type="ARBA" id="ARBA00023006"/>
    </source>
</evidence>
<dbReference type="Proteomes" id="UP000186303">
    <property type="component" value="Chromosome 3"/>
</dbReference>
<dbReference type="GO" id="GO:0032266">
    <property type="term" value="F:phosphatidylinositol-3-phosphate binding"/>
    <property type="evidence" value="ECO:0007669"/>
    <property type="project" value="TreeGrafter"/>
</dbReference>
<dbReference type="GO" id="GO:0005789">
    <property type="term" value="C:endoplasmic reticulum membrane"/>
    <property type="evidence" value="ECO:0007669"/>
    <property type="project" value="UniProtKB-SubCell"/>
</dbReference>
<evidence type="ECO:0000313" key="13">
    <source>
        <dbReference type="EMBL" id="SHO78069.1"/>
    </source>
</evidence>
<dbReference type="GO" id="GO:0006869">
    <property type="term" value="P:lipid transport"/>
    <property type="evidence" value="ECO:0007669"/>
    <property type="project" value="UniProtKB-KW"/>
</dbReference>
<organism evidence="13 14">
    <name type="scientific">Malassezia sympodialis (strain ATCC 42132)</name>
    <name type="common">Atopic eczema-associated yeast</name>
    <dbReference type="NCBI Taxonomy" id="1230383"/>
    <lineage>
        <taxon>Eukaryota</taxon>
        <taxon>Fungi</taxon>
        <taxon>Dikarya</taxon>
        <taxon>Basidiomycota</taxon>
        <taxon>Ustilaginomycotina</taxon>
        <taxon>Malasseziomycetes</taxon>
        <taxon>Malasseziales</taxon>
        <taxon>Malasseziaceae</taxon>
        <taxon>Malassezia</taxon>
    </lineage>
</organism>
<dbReference type="InterPro" id="IPR026849">
    <property type="entry name" value="ATG2"/>
</dbReference>